<dbReference type="CDD" id="cd07438">
    <property type="entry name" value="PHP_HisPPase_AMP"/>
    <property type="match status" value="1"/>
</dbReference>
<dbReference type="AlphaFoldDB" id="A0A1F5PGX2"/>
<dbReference type="PANTHER" id="PTHR42924">
    <property type="entry name" value="EXONUCLEASE"/>
    <property type="match status" value="1"/>
</dbReference>
<evidence type="ECO:0000313" key="3">
    <source>
        <dbReference type="Proteomes" id="UP000178377"/>
    </source>
</evidence>
<dbReference type="Pfam" id="PF02811">
    <property type="entry name" value="PHP"/>
    <property type="match status" value="1"/>
</dbReference>
<evidence type="ECO:0000259" key="1">
    <source>
        <dbReference type="SMART" id="SM00481"/>
    </source>
</evidence>
<dbReference type="InterPro" id="IPR004013">
    <property type="entry name" value="PHP_dom"/>
</dbReference>
<reference evidence="2 3" key="1">
    <citation type="journal article" date="2016" name="Nat. Commun.">
        <title>Thousands of microbial genomes shed light on interconnected biogeochemical processes in an aquifer system.</title>
        <authorList>
            <person name="Anantharaman K."/>
            <person name="Brown C.T."/>
            <person name="Hug L.A."/>
            <person name="Sharon I."/>
            <person name="Castelle C.J."/>
            <person name="Probst A.J."/>
            <person name="Thomas B.C."/>
            <person name="Singh A."/>
            <person name="Wilkins M.J."/>
            <person name="Karaoz U."/>
            <person name="Brodie E.L."/>
            <person name="Williams K.H."/>
            <person name="Hubbard S.S."/>
            <person name="Banfield J.F."/>
        </authorList>
    </citation>
    <scope>NUCLEOTIDE SEQUENCE [LARGE SCALE GENOMIC DNA]</scope>
</reference>
<dbReference type="STRING" id="1817828.A2722_04305"/>
<dbReference type="Proteomes" id="UP000178377">
    <property type="component" value="Unassembled WGS sequence"/>
</dbReference>
<dbReference type="EMBL" id="MFEO01000027">
    <property type="protein sequence ID" value="OGE88940.1"/>
    <property type="molecule type" value="Genomic_DNA"/>
</dbReference>
<name>A0A1F5PGX2_9BACT</name>
<dbReference type="InterPro" id="IPR003141">
    <property type="entry name" value="Pol/His_phosphatase_N"/>
</dbReference>
<dbReference type="Gene3D" id="1.10.150.650">
    <property type="match status" value="1"/>
</dbReference>
<organism evidence="2 3">
    <name type="scientific">Candidatus Doudnabacteria bacterium RIFCSPHIGHO2_01_FULL_50_11</name>
    <dbReference type="NCBI Taxonomy" id="1817828"/>
    <lineage>
        <taxon>Bacteria</taxon>
        <taxon>Candidatus Doudnaibacteriota</taxon>
    </lineage>
</organism>
<dbReference type="GO" id="GO:0004534">
    <property type="term" value="F:5'-3' RNA exonuclease activity"/>
    <property type="evidence" value="ECO:0007669"/>
    <property type="project" value="TreeGrafter"/>
</dbReference>
<gene>
    <name evidence="2" type="ORF">A2722_04305</name>
</gene>
<dbReference type="InterPro" id="IPR016195">
    <property type="entry name" value="Pol/histidinol_Pase-like"/>
</dbReference>
<dbReference type="GO" id="GO:0035312">
    <property type="term" value="F:5'-3' DNA exonuclease activity"/>
    <property type="evidence" value="ECO:0007669"/>
    <property type="project" value="TreeGrafter"/>
</dbReference>
<proteinExistence type="predicted"/>
<comment type="caution">
    <text evidence="2">The sequence shown here is derived from an EMBL/GenBank/DDBJ whole genome shotgun (WGS) entry which is preliminary data.</text>
</comment>
<dbReference type="PANTHER" id="PTHR42924:SF3">
    <property type="entry name" value="POLYMERASE_HISTIDINOL PHOSPHATASE N-TERMINAL DOMAIN-CONTAINING PROTEIN"/>
    <property type="match status" value="1"/>
</dbReference>
<accession>A0A1F5PGX2</accession>
<dbReference type="Gene3D" id="3.20.20.140">
    <property type="entry name" value="Metal-dependent hydrolases"/>
    <property type="match status" value="1"/>
</dbReference>
<dbReference type="SUPFAM" id="SSF89550">
    <property type="entry name" value="PHP domain-like"/>
    <property type="match status" value="1"/>
</dbReference>
<protein>
    <recommendedName>
        <fullName evidence="1">Polymerase/histidinol phosphatase N-terminal domain-containing protein</fullName>
    </recommendedName>
</protein>
<dbReference type="InterPro" id="IPR052018">
    <property type="entry name" value="PHP_domain"/>
</dbReference>
<sequence>MRKKQFDLHLHTYYSDGKDSPRKIFQLAKNAGLRLISITDHNSIGHVREEEALARKFRINYLPGVELSCKYEGRHIHLAGYGFNPNSGVLATTLQKIQRGRRKGILQVVSKLRKSGFHITSPEILGLKAEYYGLAHIIGLLMKKRNDRRRILSEVGSTDIFAIINHYFSAASDAYVPERYLPAVSAIKLIRRAGGIVALAHPGAHLRYQDDRLVAQLKKAGLECLEVFTPKHNWDQVVHYEMLAKKLNLIITAGSNFHEDFHQNDIPIVTPIGFMKTPGRIFDKFNSYARRKLGFRLQY</sequence>
<feature type="domain" description="Polymerase/histidinol phosphatase N-terminal" evidence="1">
    <location>
        <begin position="6"/>
        <end position="71"/>
    </location>
</feature>
<evidence type="ECO:0000313" key="2">
    <source>
        <dbReference type="EMBL" id="OGE88940.1"/>
    </source>
</evidence>
<dbReference type="SMART" id="SM00481">
    <property type="entry name" value="POLIIIAc"/>
    <property type="match status" value="1"/>
</dbReference>